<feature type="transmembrane region" description="Helical" evidence="1">
    <location>
        <begin position="6"/>
        <end position="28"/>
    </location>
</feature>
<keyword evidence="1" id="KW-1133">Transmembrane helix</keyword>
<accession>A0A8S5TYU1</accession>
<keyword evidence="1" id="KW-0812">Transmembrane</keyword>
<proteinExistence type="predicted"/>
<keyword evidence="1" id="KW-0472">Membrane</keyword>
<sequence length="51" mass="5991">MKPDKLRIPILVVIELLYNCLYSCYIVVIKRACARLGNSLRSFRLFQECVE</sequence>
<evidence type="ECO:0000313" key="2">
    <source>
        <dbReference type="EMBL" id="DAF87363.1"/>
    </source>
</evidence>
<reference evidence="2" key="1">
    <citation type="journal article" date="2021" name="Proc. Natl. Acad. Sci. U.S.A.">
        <title>A Catalog of Tens of Thousands of Viruses from Human Metagenomes Reveals Hidden Associations with Chronic Diseases.</title>
        <authorList>
            <person name="Tisza M.J."/>
            <person name="Buck C.B."/>
        </authorList>
    </citation>
    <scope>NUCLEOTIDE SEQUENCE</scope>
    <source>
        <strain evidence="2">CtnPP24</strain>
    </source>
</reference>
<dbReference type="EMBL" id="BK015962">
    <property type="protein sequence ID" value="DAF87363.1"/>
    <property type="molecule type" value="Genomic_DNA"/>
</dbReference>
<organism evidence="2">
    <name type="scientific">Siphoviridae sp. ctnPP24</name>
    <dbReference type="NCBI Taxonomy" id="2825662"/>
    <lineage>
        <taxon>Viruses</taxon>
        <taxon>Duplodnaviria</taxon>
        <taxon>Heunggongvirae</taxon>
        <taxon>Uroviricota</taxon>
        <taxon>Caudoviricetes</taxon>
    </lineage>
</organism>
<name>A0A8S5TYU1_9CAUD</name>
<protein>
    <submittedName>
        <fullName evidence="2">Uncharacterized protein</fullName>
    </submittedName>
</protein>
<evidence type="ECO:0000256" key="1">
    <source>
        <dbReference type="SAM" id="Phobius"/>
    </source>
</evidence>